<dbReference type="InterPro" id="IPR036188">
    <property type="entry name" value="FAD/NAD-bd_sf"/>
</dbReference>
<evidence type="ECO:0000256" key="1">
    <source>
        <dbReference type="ARBA" id="ARBA00006442"/>
    </source>
</evidence>
<keyword evidence="2" id="KW-0285">Flavoprotein</keyword>
<dbReference type="Gene3D" id="3.50.50.100">
    <property type="match status" value="1"/>
</dbReference>
<dbReference type="AlphaFoldDB" id="A0A1L0BLS1"/>
<dbReference type="SUPFAM" id="SSF51905">
    <property type="entry name" value="FAD/NAD(P)-binding domain"/>
    <property type="match status" value="1"/>
</dbReference>
<name>A0A1L0BLS1_9ASCO</name>
<dbReference type="GO" id="GO:0004174">
    <property type="term" value="F:electron-transferring-flavoprotein dehydrogenase activity"/>
    <property type="evidence" value="ECO:0007669"/>
    <property type="project" value="TreeGrafter"/>
</dbReference>
<reference evidence="6 7" key="1">
    <citation type="submission" date="2016-10" db="EMBL/GenBank/DDBJ databases">
        <authorList>
            <person name="de Groot N.N."/>
        </authorList>
    </citation>
    <scope>NUCLEOTIDE SEQUENCE [LARGE SCALE GENOMIC DNA]</scope>
    <source>
        <strain evidence="6 7">CBS 141442</strain>
    </source>
</reference>
<dbReference type="GO" id="GO:0050660">
    <property type="term" value="F:flavin adenine dinucleotide binding"/>
    <property type="evidence" value="ECO:0007669"/>
    <property type="project" value="TreeGrafter"/>
</dbReference>
<comment type="similarity">
    <text evidence="1">Belongs to the FAD-dependent oxidoreductase family.</text>
</comment>
<evidence type="ECO:0000313" key="7">
    <source>
        <dbReference type="Proteomes" id="UP000182334"/>
    </source>
</evidence>
<evidence type="ECO:0000313" key="6">
    <source>
        <dbReference type="EMBL" id="SGZ52375.1"/>
    </source>
</evidence>
<accession>A0A1L0BLS1</accession>
<keyword evidence="3" id="KW-0274">FAD</keyword>
<sequence>MLVRTLKNSLQSINRSPLDFSTDILIIGGSYAGLSALVALKNHFIERASPQKLKVTMIEPRAGLLNILGIPRSIVDTEFAKTQYIQFQNLNDIRFDCLVSNDKYVLENLGQHISPNNNNFIEITFVQGVVTGFNESRAEYHLNGDSRNICKIDYDYVVAACGRNRSWPTSPVAYNYESYMKEMVEFNENVEKCNIVTVVGAGAVGIEIAGDVKTKYPEKVVNLIHPHDSFPPEPLTEKFREAIRDSLERAKVNVMTGLRVKKTGDLKRIEFTTGGSIKTDFTYWCTSFQNNTNIFADSFESFVSPKNNIYVNEYLQLFHPENHHLVKNVFCIGDLVEVPIIKSAGWALYMGRQVANNLTSLIFDDHLIEAFPDLTQMPRGMVLVAGNGEIVSELTGEVEVNHQGYVEEYKDYCIGKIRATLGA</sequence>
<dbReference type="EMBL" id="LT635758">
    <property type="protein sequence ID" value="SGZ52375.1"/>
    <property type="molecule type" value="Genomic_DNA"/>
</dbReference>
<dbReference type="PRINTS" id="PR00411">
    <property type="entry name" value="PNDRDTASEI"/>
</dbReference>
<keyword evidence="4" id="KW-0560">Oxidoreductase</keyword>
<keyword evidence="7" id="KW-1185">Reference proteome</keyword>
<dbReference type="Proteomes" id="UP000182334">
    <property type="component" value="Chromosome III"/>
</dbReference>
<dbReference type="PRINTS" id="PR00368">
    <property type="entry name" value="FADPNR"/>
</dbReference>
<dbReference type="PANTHER" id="PTHR43735">
    <property type="entry name" value="APOPTOSIS-INDUCING FACTOR 1"/>
    <property type="match status" value="1"/>
</dbReference>
<proteinExistence type="inferred from homology"/>
<evidence type="ECO:0000256" key="2">
    <source>
        <dbReference type="ARBA" id="ARBA00022630"/>
    </source>
</evidence>
<dbReference type="Pfam" id="PF07992">
    <property type="entry name" value="Pyr_redox_2"/>
    <property type="match status" value="1"/>
</dbReference>
<gene>
    <name evidence="6" type="ORF">SAMEA4029010_CIC11G00000000376</name>
</gene>
<organism evidence="6 7">
    <name type="scientific">Sungouiella intermedia</name>
    <dbReference type="NCBI Taxonomy" id="45354"/>
    <lineage>
        <taxon>Eukaryota</taxon>
        <taxon>Fungi</taxon>
        <taxon>Dikarya</taxon>
        <taxon>Ascomycota</taxon>
        <taxon>Saccharomycotina</taxon>
        <taxon>Pichiomycetes</taxon>
        <taxon>Metschnikowiaceae</taxon>
        <taxon>Sungouiella</taxon>
    </lineage>
</organism>
<dbReference type="PANTHER" id="PTHR43735:SF3">
    <property type="entry name" value="FERROPTOSIS SUPPRESSOR PROTEIN 1"/>
    <property type="match status" value="1"/>
</dbReference>
<evidence type="ECO:0000256" key="3">
    <source>
        <dbReference type="ARBA" id="ARBA00022827"/>
    </source>
</evidence>
<evidence type="ECO:0000256" key="4">
    <source>
        <dbReference type="ARBA" id="ARBA00023002"/>
    </source>
</evidence>
<dbReference type="GO" id="GO:0005737">
    <property type="term" value="C:cytoplasm"/>
    <property type="evidence" value="ECO:0007669"/>
    <property type="project" value="TreeGrafter"/>
</dbReference>
<dbReference type="OrthoDB" id="202203at2759"/>
<dbReference type="STRING" id="45354.A0A1L0BLS1"/>
<dbReference type="InterPro" id="IPR023753">
    <property type="entry name" value="FAD/NAD-binding_dom"/>
</dbReference>
<feature type="domain" description="FAD/NAD(P)-binding" evidence="5">
    <location>
        <begin position="23"/>
        <end position="343"/>
    </location>
</feature>
<protein>
    <submittedName>
        <fullName evidence="6">CIC11C00000000376</fullName>
    </submittedName>
</protein>
<evidence type="ECO:0000259" key="5">
    <source>
        <dbReference type="Pfam" id="PF07992"/>
    </source>
</evidence>